<protein>
    <submittedName>
        <fullName evidence="1">Uncharacterized protein</fullName>
    </submittedName>
</protein>
<organism evidence="1 2">
    <name type="scientific">Alloprevotella tannerae ATCC 51259</name>
    <dbReference type="NCBI Taxonomy" id="626522"/>
    <lineage>
        <taxon>Bacteria</taxon>
        <taxon>Pseudomonadati</taxon>
        <taxon>Bacteroidota</taxon>
        <taxon>Bacteroidia</taxon>
        <taxon>Bacteroidales</taxon>
        <taxon>Prevotellaceae</taxon>
        <taxon>Alloprevotella</taxon>
    </lineage>
</organism>
<gene>
    <name evidence="1" type="ORF">GCWU000325_01620</name>
</gene>
<sequence length="42" mass="4756">MGGADKVLASFSRFLGDENGVQRRQERADSSFYDANRQLLLH</sequence>
<dbReference type="HOGENOM" id="CLU_3256022_0_0_10"/>
<accession>C9LHB9</accession>
<comment type="caution">
    <text evidence="1">The sequence shown here is derived from an EMBL/GenBank/DDBJ whole genome shotgun (WGS) entry which is preliminary data.</text>
</comment>
<name>C9LHB9_9BACT</name>
<evidence type="ECO:0000313" key="2">
    <source>
        <dbReference type="Proteomes" id="UP000003460"/>
    </source>
</evidence>
<reference evidence="1" key="1">
    <citation type="submission" date="2009-09" db="EMBL/GenBank/DDBJ databases">
        <authorList>
            <person name="Weinstock G."/>
            <person name="Sodergren E."/>
            <person name="Clifton S."/>
            <person name="Fulton L."/>
            <person name="Fulton B."/>
            <person name="Courtney L."/>
            <person name="Fronick C."/>
            <person name="Harrison M."/>
            <person name="Strong C."/>
            <person name="Farmer C."/>
            <person name="Delahaunty K."/>
            <person name="Markovic C."/>
            <person name="Hall O."/>
            <person name="Minx P."/>
            <person name="Tomlinson C."/>
            <person name="Mitreva M."/>
            <person name="Nelson J."/>
            <person name="Hou S."/>
            <person name="Wollam A."/>
            <person name="Pepin K.H."/>
            <person name="Johnson M."/>
            <person name="Bhonagiri V."/>
            <person name="Nash W.E."/>
            <person name="Warren W."/>
            <person name="Chinwalla A."/>
            <person name="Mardis E.R."/>
            <person name="Wilson R.K."/>
        </authorList>
    </citation>
    <scope>NUCLEOTIDE SEQUENCE [LARGE SCALE GENOMIC DNA]</scope>
    <source>
        <strain evidence="1">ATCC 51259</strain>
    </source>
</reference>
<dbReference type="AlphaFoldDB" id="C9LHB9"/>
<dbReference type="Proteomes" id="UP000003460">
    <property type="component" value="Unassembled WGS sequence"/>
</dbReference>
<evidence type="ECO:0000313" key="1">
    <source>
        <dbReference type="EMBL" id="EEX72077.1"/>
    </source>
</evidence>
<proteinExistence type="predicted"/>
<keyword evidence="2" id="KW-1185">Reference proteome</keyword>
<dbReference type="EMBL" id="ACIJ02000018">
    <property type="protein sequence ID" value="EEX72077.1"/>
    <property type="molecule type" value="Genomic_DNA"/>
</dbReference>
<dbReference type="STRING" id="626522.GCWU000325_01620"/>